<dbReference type="InterPro" id="IPR025202">
    <property type="entry name" value="PLD-like_dom"/>
</dbReference>
<reference evidence="8 9" key="1">
    <citation type="submission" date="2021-03" db="EMBL/GenBank/DDBJ databases">
        <title>The first data on the complete genome of the tetrodotoxin-producing bacterium.</title>
        <authorList>
            <person name="Melnikova D.I."/>
            <person name="Nijland R."/>
            <person name="Magarlamov T.Y."/>
        </authorList>
    </citation>
    <scope>NUCLEOTIDE SEQUENCE [LARGE SCALE GENOMIC DNA]</scope>
    <source>
        <strain evidence="8 9">1839</strain>
        <plasmid evidence="8 9">p_unnamed</plasmid>
    </source>
</reference>
<dbReference type="InterPro" id="IPR051406">
    <property type="entry name" value="PLD_domain"/>
</dbReference>
<dbReference type="EMBL" id="CP071710">
    <property type="protein sequence ID" value="QVY63962.1"/>
    <property type="molecule type" value="Genomic_DNA"/>
</dbReference>
<dbReference type="RefSeq" id="WP_214479022.1">
    <property type="nucleotide sequence ID" value="NZ_CP071710.1"/>
</dbReference>
<dbReference type="SUPFAM" id="SSF56024">
    <property type="entry name" value="Phospholipase D/nuclease"/>
    <property type="match status" value="1"/>
</dbReference>
<dbReference type="PANTHER" id="PTHR43856">
    <property type="entry name" value="CARDIOLIPIN HYDROLASE"/>
    <property type="match status" value="1"/>
</dbReference>
<dbReference type="Proteomes" id="UP000679247">
    <property type="component" value="Plasmid p_unnamed"/>
</dbReference>
<gene>
    <name evidence="8" type="ORF">J1899_22250</name>
</gene>
<keyword evidence="4" id="KW-0378">Hydrolase</keyword>
<dbReference type="CDD" id="cd09174">
    <property type="entry name" value="PLDc_Nuc_like_unchar2"/>
    <property type="match status" value="1"/>
</dbReference>
<dbReference type="EC" id="3.1.4.4" evidence="3"/>
<protein>
    <recommendedName>
        <fullName evidence="3">phospholipase D</fullName>
        <ecNumber evidence="3">3.1.4.4</ecNumber>
    </recommendedName>
</protein>
<proteinExistence type="inferred from homology"/>
<evidence type="ECO:0000256" key="6">
    <source>
        <dbReference type="ARBA" id="ARBA00023098"/>
    </source>
</evidence>
<evidence type="ECO:0000259" key="7">
    <source>
        <dbReference type="PROSITE" id="PS50035"/>
    </source>
</evidence>
<keyword evidence="6" id="KW-0443">Lipid metabolism</keyword>
<sequence length="256" mass="30478">MKERELKLYSTMIETLRYDSENYNKSDELLTILTYSEIELSSNGVFARKYKHYWEDVIIRTKIPLLKEGRSLLKDFESLIVDCYSEDDSFELDKIEIRPKQISSPEELEVQSHMAIFSKIREELIQSIRMAKHSIWINIAWFTDEAYYEELCHQQKNGVHIRILVSNEEQNKKMLPKLKEHFDTTIVPKWGYKDYNRLHSKYCIIDYSIVLHGSFNWTPTASQNEEHLTTSVDRQLAGQYAENFKEIFRRSNSKNN</sequence>
<feature type="domain" description="PLD phosphodiesterase" evidence="7">
    <location>
        <begin position="194"/>
        <end position="221"/>
    </location>
</feature>
<keyword evidence="5" id="KW-0442">Lipid degradation</keyword>
<organism evidence="8 9">
    <name type="scientific">Cytobacillus gottheilii</name>
    <dbReference type="NCBI Taxonomy" id="859144"/>
    <lineage>
        <taxon>Bacteria</taxon>
        <taxon>Bacillati</taxon>
        <taxon>Bacillota</taxon>
        <taxon>Bacilli</taxon>
        <taxon>Bacillales</taxon>
        <taxon>Bacillaceae</taxon>
        <taxon>Cytobacillus</taxon>
    </lineage>
</organism>
<evidence type="ECO:0000313" key="9">
    <source>
        <dbReference type="Proteomes" id="UP000679247"/>
    </source>
</evidence>
<keyword evidence="8" id="KW-0614">Plasmid</keyword>
<dbReference type="InterPro" id="IPR001736">
    <property type="entry name" value="PLipase_D/transphosphatidylase"/>
</dbReference>
<name>A0ABX8FIX1_9BACI</name>
<geneLocation type="plasmid" evidence="8 9">
    <name>p_unnamed</name>
</geneLocation>
<dbReference type="PROSITE" id="PS50035">
    <property type="entry name" value="PLD"/>
    <property type="match status" value="1"/>
</dbReference>
<dbReference type="PANTHER" id="PTHR43856:SF1">
    <property type="entry name" value="MITOCHONDRIAL CARDIOLIPIN HYDROLASE"/>
    <property type="match status" value="1"/>
</dbReference>
<accession>A0ABX8FIX1</accession>
<dbReference type="Gene3D" id="3.30.870.10">
    <property type="entry name" value="Endonuclease Chain A"/>
    <property type="match status" value="1"/>
</dbReference>
<evidence type="ECO:0000256" key="3">
    <source>
        <dbReference type="ARBA" id="ARBA00012027"/>
    </source>
</evidence>
<comment type="similarity">
    <text evidence="2">Belongs to the phospholipase D family.</text>
</comment>
<evidence type="ECO:0000256" key="4">
    <source>
        <dbReference type="ARBA" id="ARBA00022801"/>
    </source>
</evidence>
<keyword evidence="9" id="KW-1185">Reference proteome</keyword>
<evidence type="ECO:0000313" key="8">
    <source>
        <dbReference type="EMBL" id="QVY63962.1"/>
    </source>
</evidence>
<comment type="catalytic activity">
    <reaction evidence="1">
        <text>a 1,2-diacyl-sn-glycero-3-phosphocholine + H2O = a 1,2-diacyl-sn-glycero-3-phosphate + choline + H(+)</text>
        <dbReference type="Rhea" id="RHEA:14445"/>
        <dbReference type="ChEBI" id="CHEBI:15354"/>
        <dbReference type="ChEBI" id="CHEBI:15377"/>
        <dbReference type="ChEBI" id="CHEBI:15378"/>
        <dbReference type="ChEBI" id="CHEBI:57643"/>
        <dbReference type="ChEBI" id="CHEBI:58608"/>
        <dbReference type="EC" id="3.1.4.4"/>
    </reaction>
</comment>
<evidence type="ECO:0000256" key="5">
    <source>
        <dbReference type="ARBA" id="ARBA00022963"/>
    </source>
</evidence>
<evidence type="ECO:0000256" key="2">
    <source>
        <dbReference type="ARBA" id="ARBA00008664"/>
    </source>
</evidence>
<dbReference type="Pfam" id="PF13091">
    <property type="entry name" value="PLDc_2"/>
    <property type="match status" value="1"/>
</dbReference>
<evidence type="ECO:0000256" key="1">
    <source>
        <dbReference type="ARBA" id="ARBA00000798"/>
    </source>
</evidence>